<name>A0A699LCJ1_TANCI</name>
<evidence type="ECO:0000259" key="1">
    <source>
        <dbReference type="Pfam" id="PF07727"/>
    </source>
</evidence>
<comment type="caution">
    <text evidence="2">The sequence shown here is derived from an EMBL/GenBank/DDBJ whole genome shotgun (WGS) entry which is preliminary data.</text>
</comment>
<dbReference type="InterPro" id="IPR013103">
    <property type="entry name" value="RVT_2"/>
</dbReference>
<proteinExistence type="predicted"/>
<dbReference type="Pfam" id="PF07727">
    <property type="entry name" value="RVT_2"/>
    <property type="match status" value="1"/>
</dbReference>
<accession>A0A699LCJ1</accession>
<gene>
    <name evidence="2" type="ORF">Tci_700277</name>
</gene>
<sequence>MPSLEDVGTFDFSNENEDDDAVAKHKQFGYNNPNGYQSAFLYGKIEEEVYVCQPLGFKDLDFPDRVYKVEKHYMDYIKLLEPVNVDDIIFGSTRKELCNAFERLTHEKFQMSLIGELTFFLGLQVKQKNDGIFISQDKYQVNSKVSRLHAVKRIF</sequence>
<dbReference type="AlphaFoldDB" id="A0A699LCJ1"/>
<feature type="domain" description="Reverse transcriptase Ty1/copia-type" evidence="1">
    <location>
        <begin position="78"/>
        <end position="140"/>
    </location>
</feature>
<dbReference type="EMBL" id="BKCJ010592709">
    <property type="protein sequence ID" value="GFB28306.1"/>
    <property type="molecule type" value="Genomic_DNA"/>
</dbReference>
<reference evidence="2" key="1">
    <citation type="journal article" date="2019" name="Sci. Rep.">
        <title>Draft genome of Tanacetum cinerariifolium, the natural source of mosquito coil.</title>
        <authorList>
            <person name="Yamashiro T."/>
            <person name="Shiraishi A."/>
            <person name="Satake H."/>
            <person name="Nakayama K."/>
        </authorList>
    </citation>
    <scope>NUCLEOTIDE SEQUENCE</scope>
</reference>
<evidence type="ECO:0000313" key="2">
    <source>
        <dbReference type="EMBL" id="GFB28306.1"/>
    </source>
</evidence>
<feature type="non-terminal residue" evidence="2">
    <location>
        <position position="155"/>
    </location>
</feature>
<protein>
    <recommendedName>
        <fullName evidence="1">Reverse transcriptase Ty1/copia-type domain-containing protein</fullName>
    </recommendedName>
</protein>
<organism evidence="2">
    <name type="scientific">Tanacetum cinerariifolium</name>
    <name type="common">Dalmatian daisy</name>
    <name type="synonym">Chrysanthemum cinerariifolium</name>
    <dbReference type="NCBI Taxonomy" id="118510"/>
    <lineage>
        <taxon>Eukaryota</taxon>
        <taxon>Viridiplantae</taxon>
        <taxon>Streptophyta</taxon>
        <taxon>Embryophyta</taxon>
        <taxon>Tracheophyta</taxon>
        <taxon>Spermatophyta</taxon>
        <taxon>Magnoliopsida</taxon>
        <taxon>eudicotyledons</taxon>
        <taxon>Gunneridae</taxon>
        <taxon>Pentapetalae</taxon>
        <taxon>asterids</taxon>
        <taxon>campanulids</taxon>
        <taxon>Asterales</taxon>
        <taxon>Asteraceae</taxon>
        <taxon>Asteroideae</taxon>
        <taxon>Anthemideae</taxon>
        <taxon>Anthemidinae</taxon>
        <taxon>Tanacetum</taxon>
    </lineage>
</organism>